<dbReference type="RefSeq" id="WP_207646891.1">
    <property type="nucleotide sequence ID" value="NZ_FOIL01000057.1"/>
</dbReference>
<evidence type="ECO:0000313" key="2">
    <source>
        <dbReference type="EMBL" id="SET86968.1"/>
    </source>
</evidence>
<dbReference type="eggNOG" id="COG2978">
    <property type="taxonomic scope" value="Bacteria"/>
</dbReference>
<keyword evidence="3" id="KW-1185">Reference proteome</keyword>
<accession>A0A1I0HSE7</accession>
<feature type="transmembrane region" description="Helical" evidence="1">
    <location>
        <begin position="27"/>
        <end position="50"/>
    </location>
</feature>
<gene>
    <name evidence="2" type="ORF">SAMN04487771_10576</name>
</gene>
<feature type="transmembrane region" description="Helical" evidence="1">
    <location>
        <begin position="212"/>
        <end position="234"/>
    </location>
</feature>
<sequence length="516" mass="56895">MKTKSSKLENILLRIEKFCDKLPQPAILFMWLFIITAVLSLIFNVFNVTVINPANMAEVHVKNFFSREGLYWFLANMITNFTSFPPLGLVLVMTVAVGFCEESGLIKVFLNAKMKHTSQRFLPYLVAFIGILGNIASDTSAIVLPPLAGLLFLSAGLHPVAGVLCAYVATQSGFSANIMISGTDALLQGISQNVVDDFFGEGVLNVDVTCNWYFMAASTIFCTFLIGFMCNHFINKRLGEYVPAQGLLLNTEDEVTPQERKALSRAGISILLFLIIVVCATVWGPLGIVVGKENVDTRAFIGSYLLKNLITILVFFFSVPGIVYGLSAGTFKGLDDIYRAMVKVMGRMSGYLVFCFFTAQFQKLFSWTNIDQLLAINGANALKASGFTGFGMIVSFILFSALINIFITSSSAKWSIFAPVFIPMMLLAGRYHPAMTQLFYRIGDSTTNCFTPVMPYLWVTLKASQDMFDPKLKIGTFVSNLFPIGMILLVMWVIFLVVWMSLGLPIGPGVTTLVNT</sequence>
<keyword evidence="1" id="KW-1133">Transmembrane helix</keyword>
<dbReference type="InterPro" id="IPR004697">
    <property type="entry name" value="AbgT"/>
</dbReference>
<evidence type="ECO:0000256" key="1">
    <source>
        <dbReference type="SAM" id="Phobius"/>
    </source>
</evidence>
<feature type="transmembrane region" description="Helical" evidence="1">
    <location>
        <begin position="309"/>
        <end position="327"/>
    </location>
</feature>
<dbReference type="GO" id="GO:1902604">
    <property type="term" value="P:p-aminobenzoyl-glutamate transmembrane transport"/>
    <property type="evidence" value="ECO:0007669"/>
    <property type="project" value="InterPro"/>
</dbReference>
<dbReference type="PANTHER" id="PTHR30282:SF0">
    <property type="entry name" value="P-AMINOBENZOYL-GLUTAMATE TRANSPORT PROTEIN"/>
    <property type="match status" value="1"/>
</dbReference>
<feature type="transmembrane region" description="Helical" evidence="1">
    <location>
        <begin position="480"/>
        <end position="502"/>
    </location>
</feature>
<dbReference type="PANTHER" id="PTHR30282">
    <property type="entry name" value="P-AMINOBENZOYL GLUTAMATE TRANSPORTER"/>
    <property type="match status" value="1"/>
</dbReference>
<dbReference type="EMBL" id="FOIL01000057">
    <property type="protein sequence ID" value="SET86968.1"/>
    <property type="molecule type" value="Genomic_DNA"/>
</dbReference>
<name>A0A1I0HSE7_9FIRM</name>
<feature type="transmembrane region" description="Helical" evidence="1">
    <location>
        <begin position="348"/>
        <end position="367"/>
    </location>
</feature>
<dbReference type="Pfam" id="PF03806">
    <property type="entry name" value="ABG_transport"/>
    <property type="match status" value="1"/>
</dbReference>
<proteinExistence type="predicted"/>
<feature type="transmembrane region" description="Helical" evidence="1">
    <location>
        <begin position="387"/>
        <end position="407"/>
    </location>
</feature>
<dbReference type="GO" id="GO:0015558">
    <property type="term" value="F:secondary active p-aminobenzoyl-glutamate transmembrane transporter activity"/>
    <property type="evidence" value="ECO:0007669"/>
    <property type="project" value="InterPro"/>
</dbReference>
<dbReference type="AlphaFoldDB" id="A0A1I0HSE7"/>
<feature type="transmembrane region" description="Helical" evidence="1">
    <location>
        <begin position="121"/>
        <end position="144"/>
    </location>
</feature>
<reference evidence="2 3" key="1">
    <citation type="submission" date="2016-10" db="EMBL/GenBank/DDBJ databases">
        <authorList>
            <person name="de Groot N.N."/>
        </authorList>
    </citation>
    <scope>NUCLEOTIDE SEQUENCE [LARGE SCALE GENOMIC DNA]</scope>
    <source>
        <strain evidence="2 3">KH1P1</strain>
    </source>
</reference>
<feature type="transmembrane region" description="Helical" evidence="1">
    <location>
        <begin position="70"/>
        <end position="100"/>
    </location>
</feature>
<organism evidence="2 3">
    <name type="scientific">[Clostridium] aminophilum</name>
    <dbReference type="NCBI Taxonomy" id="1526"/>
    <lineage>
        <taxon>Bacteria</taxon>
        <taxon>Bacillati</taxon>
        <taxon>Bacillota</taxon>
        <taxon>Clostridia</taxon>
        <taxon>Lachnospirales</taxon>
        <taxon>Lachnospiraceae</taxon>
    </lineage>
</organism>
<protein>
    <submittedName>
        <fullName evidence="2">Aminobenzoyl-glutamate transport protein</fullName>
    </submittedName>
</protein>
<keyword evidence="1" id="KW-0812">Transmembrane</keyword>
<evidence type="ECO:0000313" key="3">
    <source>
        <dbReference type="Proteomes" id="UP000199820"/>
    </source>
</evidence>
<feature type="transmembrane region" description="Helical" evidence="1">
    <location>
        <begin position="268"/>
        <end position="289"/>
    </location>
</feature>
<dbReference type="Proteomes" id="UP000199820">
    <property type="component" value="Unassembled WGS sequence"/>
</dbReference>
<keyword evidence="1" id="KW-0472">Membrane</keyword>